<evidence type="ECO:0000313" key="2">
    <source>
        <dbReference type="EMBL" id="CPV66614.1"/>
    </source>
</evidence>
<gene>
    <name evidence="2" type="ORF">ERS075579_04041</name>
</gene>
<dbReference type="AlphaFoldDB" id="A0A0U0ZSX1"/>
<dbReference type="RefSeq" id="WP_131724593.1">
    <property type="nucleotide sequence ID" value="NZ_CSWP01000009.1"/>
</dbReference>
<reference evidence="2 3" key="1">
    <citation type="submission" date="2015-03" db="EMBL/GenBank/DDBJ databases">
        <authorList>
            <person name="Murphy D."/>
        </authorList>
    </citation>
    <scope>NUCLEOTIDE SEQUENCE [LARGE SCALE GENOMIC DNA]</scope>
    <source>
        <strain evidence="2 3">PAP088</strain>
    </source>
</reference>
<dbReference type="Proteomes" id="UP000045782">
    <property type="component" value="Unassembled WGS sequence"/>
</dbReference>
<sequence length="159" mass="18027">MTTESASGAAEPTAAERRATIRKGMMVAFENAVREHFQNHPSTWEVKKAADRHWNIIDGRGVRRDFTHHRTKKAATEDLASGSHHRQWSEDTRWYLGSSRDTRLRALADDEKTIVHQVLSELPPVQWTEEDGTHCQLTQDDAGKFSLVTTPPNTPRGDQ</sequence>
<evidence type="ECO:0000313" key="3">
    <source>
        <dbReference type="Proteomes" id="UP000045782"/>
    </source>
</evidence>
<dbReference type="EMBL" id="CSWP01000009">
    <property type="protein sequence ID" value="CPV66614.1"/>
    <property type="molecule type" value="Genomic_DNA"/>
</dbReference>
<proteinExistence type="predicted"/>
<feature type="region of interest" description="Disordered" evidence="1">
    <location>
        <begin position="140"/>
        <end position="159"/>
    </location>
</feature>
<accession>A0A0U0ZSX1</accession>
<protein>
    <submittedName>
        <fullName evidence="2">Uncharacterized protein</fullName>
    </submittedName>
</protein>
<evidence type="ECO:0000256" key="1">
    <source>
        <dbReference type="SAM" id="MobiDB-lite"/>
    </source>
</evidence>
<organism evidence="2 3">
    <name type="scientific">Mycobacteroides abscessus</name>
    <dbReference type="NCBI Taxonomy" id="36809"/>
    <lineage>
        <taxon>Bacteria</taxon>
        <taxon>Bacillati</taxon>
        <taxon>Actinomycetota</taxon>
        <taxon>Actinomycetes</taxon>
        <taxon>Mycobacteriales</taxon>
        <taxon>Mycobacteriaceae</taxon>
        <taxon>Mycobacteroides</taxon>
    </lineage>
</organism>
<name>A0A0U0ZSX1_9MYCO</name>